<dbReference type="InterPro" id="IPR050312">
    <property type="entry name" value="IolE/XylAMocC-like"/>
</dbReference>
<organism evidence="2 3">
    <name type="scientific">Halobacillus amylolyticus</name>
    <dbReference type="NCBI Taxonomy" id="2932259"/>
    <lineage>
        <taxon>Bacteria</taxon>
        <taxon>Bacillati</taxon>
        <taxon>Bacillota</taxon>
        <taxon>Bacilli</taxon>
        <taxon>Bacillales</taxon>
        <taxon>Bacillaceae</taxon>
        <taxon>Halobacillus</taxon>
    </lineage>
</organism>
<dbReference type="Gene3D" id="3.20.20.150">
    <property type="entry name" value="Divalent-metal-dependent TIM barrel enzymes"/>
    <property type="match status" value="1"/>
</dbReference>
<dbReference type="SUPFAM" id="SSF51658">
    <property type="entry name" value="Xylose isomerase-like"/>
    <property type="match status" value="1"/>
</dbReference>
<dbReference type="RefSeq" id="WP_245035585.1">
    <property type="nucleotide sequence ID" value="NZ_CP095075.1"/>
</dbReference>
<evidence type="ECO:0000313" key="3">
    <source>
        <dbReference type="Proteomes" id="UP000830326"/>
    </source>
</evidence>
<protein>
    <submittedName>
        <fullName evidence="2">Sugar phosphate isomerase/epimerase</fullName>
    </submittedName>
</protein>
<dbReference type="InterPro" id="IPR036237">
    <property type="entry name" value="Xyl_isomerase-like_sf"/>
</dbReference>
<proteinExistence type="predicted"/>
<dbReference type="PANTHER" id="PTHR12110:SF41">
    <property type="entry name" value="INOSOSE DEHYDRATASE"/>
    <property type="match status" value="1"/>
</dbReference>
<name>A0ABY4HFV4_9BACI</name>
<accession>A0ABY4HFV4</accession>
<evidence type="ECO:0000259" key="1">
    <source>
        <dbReference type="Pfam" id="PF01261"/>
    </source>
</evidence>
<sequence>MKNIPIAAQMYTLRNEVKQDFASTLKKVADLGFSGVELAGYEGLSAGDLRKLLDQLGLKAASSHIPLDELTHHLPQVIEDQKTLGSKYVVCPYFEPKREEDYDDLVTNLKKAGEICSQEGLTLCYHNHDFELEKLSDGRTALQTIFEETDAEHVQTEFDVYWLKKAGEDPIKWLERYKGRTPLLHLKDMTTDDEQFFAELGTGGIDIESILEKGKDTGVHWWIVEQDESRKTPLESLEISLEYLKARLPYLQK</sequence>
<feature type="domain" description="Xylose isomerase-like TIM barrel" evidence="1">
    <location>
        <begin position="25"/>
        <end position="246"/>
    </location>
</feature>
<dbReference type="GO" id="GO:0016853">
    <property type="term" value="F:isomerase activity"/>
    <property type="evidence" value="ECO:0007669"/>
    <property type="project" value="UniProtKB-KW"/>
</dbReference>
<dbReference type="Pfam" id="PF01261">
    <property type="entry name" value="AP_endonuc_2"/>
    <property type="match status" value="1"/>
</dbReference>
<dbReference type="PANTHER" id="PTHR12110">
    <property type="entry name" value="HYDROXYPYRUVATE ISOMERASE"/>
    <property type="match status" value="1"/>
</dbReference>
<dbReference type="EMBL" id="CP095075">
    <property type="protein sequence ID" value="UOR13764.1"/>
    <property type="molecule type" value="Genomic_DNA"/>
</dbReference>
<dbReference type="Proteomes" id="UP000830326">
    <property type="component" value="Chromosome"/>
</dbReference>
<gene>
    <name evidence="2" type="ORF">MUO15_10145</name>
</gene>
<keyword evidence="2" id="KW-0413">Isomerase</keyword>
<reference evidence="2" key="1">
    <citation type="submission" date="2022-04" db="EMBL/GenBank/DDBJ databases">
        <title>Halobacillus sp. isolated from saltern.</title>
        <authorList>
            <person name="Won M."/>
            <person name="Lee C.-M."/>
            <person name="Woen H.-Y."/>
            <person name="Kwon S.-W."/>
        </authorList>
    </citation>
    <scope>NUCLEOTIDE SEQUENCE</scope>
    <source>
        <strain evidence="2">SSHM10-5</strain>
    </source>
</reference>
<keyword evidence="3" id="KW-1185">Reference proteome</keyword>
<evidence type="ECO:0000313" key="2">
    <source>
        <dbReference type="EMBL" id="UOR13764.1"/>
    </source>
</evidence>
<dbReference type="InterPro" id="IPR013022">
    <property type="entry name" value="Xyl_isomerase-like_TIM-brl"/>
</dbReference>